<dbReference type="Gene3D" id="3.40.50.150">
    <property type="entry name" value="Vaccinia Virus protein VP39"/>
    <property type="match status" value="1"/>
</dbReference>
<comment type="caution">
    <text evidence="2">The sequence shown here is derived from an EMBL/GenBank/DDBJ whole genome shotgun (WGS) entry which is preliminary data.</text>
</comment>
<reference evidence="2 3" key="1">
    <citation type="submission" date="2023-07" db="EMBL/GenBank/DDBJ databases">
        <title>Sorghum-associated microbial communities from plants grown in Nebraska, USA.</title>
        <authorList>
            <person name="Schachtman D."/>
        </authorList>
    </citation>
    <scope>NUCLEOTIDE SEQUENCE [LARGE SCALE GENOMIC DNA]</scope>
    <source>
        <strain evidence="2 3">BE211</strain>
    </source>
</reference>
<accession>A0ABU1TVZ6</accession>
<dbReference type="EMBL" id="JAVDWA010000001">
    <property type="protein sequence ID" value="MDR7071383.1"/>
    <property type="molecule type" value="Genomic_DNA"/>
</dbReference>
<dbReference type="CDD" id="cd02440">
    <property type="entry name" value="AdoMet_MTases"/>
    <property type="match status" value="1"/>
</dbReference>
<dbReference type="Proteomes" id="UP001258181">
    <property type="component" value="Unassembled WGS sequence"/>
</dbReference>
<dbReference type="InterPro" id="IPR013216">
    <property type="entry name" value="Methyltransf_11"/>
</dbReference>
<feature type="domain" description="Methyltransferase type 11" evidence="1">
    <location>
        <begin position="48"/>
        <end position="144"/>
    </location>
</feature>
<evidence type="ECO:0000313" key="2">
    <source>
        <dbReference type="EMBL" id="MDR7071383.1"/>
    </source>
</evidence>
<name>A0ABU1TVZ6_9BACL</name>
<dbReference type="Pfam" id="PF08241">
    <property type="entry name" value="Methyltransf_11"/>
    <property type="match status" value="1"/>
</dbReference>
<keyword evidence="3" id="KW-1185">Reference proteome</keyword>
<sequence>MENVIKQYKNASNLDIRIRIHEQYSTNKTDWHEWLFDQYEIQPNSKILELGCGSGAFWVKNKSRIPADWQITLSDFSSGMLQDAQNNLEGLPNLSFQQINIQEIPFDVDSFDVVIANHMLYHVPDRSQALSEIRRVLKPGGLFYSSTIGEEHLKEFGELLTHFDSKLDYSSAYLHAQAFGMENGEQQLKSVFSSVKLIPFPGDLHITETDAIVEYLSSTDTEVNEALLGHKLEAFKMYLEKLKDKNGGYIPITKATGLFVSN</sequence>
<gene>
    <name evidence="2" type="ORF">J2X07_000358</name>
</gene>
<dbReference type="PANTHER" id="PTHR43591:SF24">
    <property type="entry name" value="2-METHOXY-6-POLYPRENYL-1,4-BENZOQUINOL METHYLASE, MITOCHONDRIAL"/>
    <property type="match status" value="1"/>
</dbReference>
<dbReference type="SUPFAM" id="SSF53335">
    <property type="entry name" value="S-adenosyl-L-methionine-dependent methyltransferases"/>
    <property type="match status" value="1"/>
</dbReference>
<evidence type="ECO:0000313" key="3">
    <source>
        <dbReference type="Proteomes" id="UP001258181"/>
    </source>
</evidence>
<protein>
    <submittedName>
        <fullName evidence="2">Ubiquinone/menaquinone biosynthesis C-methylase UbiE</fullName>
    </submittedName>
</protein>
<evidence type="ECO:0000259" key="1">
    <source>
        <dbReference type="Pfam" id="PF08241"/>
    </source>
</evidence>
<keyword evidence="2" id="KW-0830">Ubiquinone</keyword>
<dbReference type="RefSeq" id="WP_310255941.1">
    <property type="nucleotide sequence ID" value="NZ_JAVDWA010000001.1"/>
</dbReference>
<organism evidence="2 3">
    <name type="scientific">Fictibacillus barbaricus</name>
    <dbReference type="NCBI Taxonomy" id="182136"/>
    <lineage>
        <taxon>Bacteria</taxon>
        <taxon>Bacillati</taxon>
        <taxon>Bacillota</taxon>
        <taxon>Bacilli</taxon>
        <taxon>Bacillales</taxon>
        <taxon>Fictibacillaceae</taxon>
        <taxon>Fictibacillus</taxon>
    </lineage>
</organism>
<dbReference type="InterPro" id="IPR029063">
    <property type="entry name" value="SAM-dependent_MTases_sf"/>
</dbReference>
<proteinExistence type="predicted"/>
<dbReference type="PANTHER" id="PTHR43591">
    <property type="entry name" value="METHYLTRANSFERASE"/>
    <property type="match status" value="1"/>
</dbReference>